<evidence type="ECO:0000256" key="2">
    <source>
        <dbReference type="ARBA" id="ARBA00022840"/>
    </source>
</evidence>
<dbReference type="OrthoDB" id="9803968at2"/>
<dbReference type="AlphaFoldDB" id="A0A418XT17"/>
<dbReference type="GO" id="GO:0004467">
    <property type="term" value="F:long-chain fatty acid-CoA ligase activity"/>
    <property type="evidence" value="ECO:0007669"/>
    <property type="project" value="TreeGrafter"/>
</dbReference>
<protein>
    <submittedName>
        <fullName evidence="4">AMP-binding acetyl-CoA synthetase</fullName>
    </submittedName>
</protein>
<dbReference type="SUPFAM" id="SSF56801">
    <property type="entry name" value="Acetyl-CoA synthetase-like"/>
    <property type="match status" value="1"/>
</dbReference>
<dbReference type="PROSITE" id="PS00455">
    <property type="entry name" value="AMP_BINDING"/>
    <property type="match status" value="1"/>
</dbReference>
<sequence length="562" mass="62383">MASDNKAGVMNPLQALEQRLQQHGDAVAFVQPLGGGELREYTWKDVDDEARRIAAYLHAQGMEKGDHVALVSKNCAEWIITDVAIWMAGGVSVPLYPTLVAETVRQIMEHSESKFLFVGKLDDWDMMKAGVPDGVKQIALSLAPEDALNAFPKWSDIIRETAPLTEVNTPDMADLATIVYTSGTTGMPKGVMHDFQGLSIVGEKMIKVYNLEPNERMISYLPLSHVAERVAVEIAVLYVGNKIFFAESLDTFGEDIKRAQPTVFFAVPRIWSKFYQKASEAVPPKKLNTLLKIPFLNKIIKKKVLGAMGLDECRIALSGAAALSPDIITWFKKLGLEILEVYGMTENLAWSHTTEEGDQQIGWVGTPNDGVECRIGDGGEIMVRSLGNMKGYYKQPEKTAEDLTEDGWLHTGDVGEIDAKGRLRITGRVKEIFKTEKGKYVAPAPIENRIVTLPGLELACVIGQGMPQPIALLNITPEEQEKLSNGAEKEHFTKELEKLLAQVNEQLDPHERMSTLVVCKEAWTVENNMITPTLKLKRNEIEKHYADGIAQWGKTRGVVWEA</sequence>
<keyword evidence="1" id="KW-0547">Nucleotide-binding</keyword>
<evidence type="ECO:0000256" key="1">
    <source>
        <dbReference type="ARBA" id="ARBA00022741"/>
    </source>
</evidence>
<dbReference type="InterPro" id="IPR042099">
    <property type="entry name" value="ANL_N_sf"/>
</dbReference>
<comment type="caution">
    <text evidence="4">The sequence shown here is derived from an EMBL/GenBank/DDBJ whole genome shotgun (WGS) entry which is preliminary data.</text>
</comment>
<dbReference type="EMBL" id="QYYA01000010">
    <property type="protein sequence ID" value="RJG15749.1"/>
    <property type="molecule type" value="Genomic_DNA"/>
</dbReference>
<dbReference type="InterPro" id="IPR020845">
    <property type="entry name" value="AMP-binding_CS"/>
</dbReference>
<evidence type="ECO:0000313" key="4">
    <source>
        <dbReference type="EMBL" id="RJG15749.1"/>
    </source>
</evidence>
<dbReference type="InterPro" id="IPR000873">
    <property type="entry name" value="AMP-dep_synth/lig_dom"/>
</dbReference>
<dbReference type="GO" id="GO:0005524">
    <property type="term" value="F:ATP binding"/>
    <property type="evidence" value="ECO:0007669"/>
    <property type="project" value="UniProtKB-KW"/>
</dbReference>
<reference evidence="4 5" key="1">
    <citation type="submission" date="2018-09" db="EMBL/GenBank/DDBJ databases">
        <title>Alcanivorax profundi sp. nov., isolated from 1000 m-depth seawater of the Mariana Trench.</title>
        <authorList>
            <person name="Liu J."/>
        </authorList>
    </citation>
    <scope>NUCLEOTIDE SEQUENCE [LARGE SCALE GENOMIC DNA]</scope>
    <source>
        <strain evidence="4 5">MTEO17</strain>
    </source>
</reference>
<dbReference type="Proteomes" id="UP000283734">
    <property type="component" value="Unassembled WGS sequence"/>
</dbReference>
<name>A0A418XT17_9GAMM</name>
<dbReference type="RefSeq" id="WP_031226986.1">
    <property type="nucleotide sequence ID" value="NZ_CAXGPP010000125.1"/>
</dbReference>
<keyword evidence="5" id="KW-1185">Reference proteome</keyword>
<accession>A0A418XT17</accession>
<gene>
    <name evidence="4" type="ORF">D4A39_16540</name>
</gene>
<proteinExistence type="predicted"/>
<organism evidence="4 5">
    <name type="scientific">Alcanivorax profundi</name>
    <dbReference type="NCBI Taxonomy" id="2338368"/>
    <lineage>
        <taxon>Bacteria</taxon>
        <taxon>Pseudomonadati</taxon>
        <taxon>Pseudomonadota</taxon>
        <taxon>Gammaproteobacteria</taxon>
        <taxon>Oceanospirillales</taxon>
        <taxon>Alcanivoracaceae</taxon>
        <taxon>Alcanivorax</taxon>
    </lineage>
</organism>
<feature type="domain" description="AMP-dependent synthetase/ligase" evidence="3">
    <location>
        <begin position="16"/>
        <end position="393"/>
    </location>
</feature>
<dbReference type="GO" id="GO:0016020">
    <property type="term" value="C:membrane"/>
    <property type="evidence" value="ECO:0007669"/>
    <property type="project" value="TreeGrafter"/>
</dbReference>
<evidence type="ECO:0000313" key="5">
    <source>
        <dbReference type="Proteomes" id="UP000283734"/>
    </source>
</evidence>
<dbReference type="Pfam" id="PF23562">
    <property type="entry name" value="AMP-binding_C_3"/>
    <property type="match status" value="1"/>
</dbReference>
<dbReference type="PANTHER" id="PTHR43272:SF33">
    <property type="entry name" value="AMP-BINDING DOMAIN-CONTAINING PROTEIN-RELATED"/>
    <property type="match status" value="1"/>
</dbReference>
<keyword evidence="2" id="KW-0067">ATP-binding</keyword>
<evidence type="ECO:0000259" key="3">
    <source>
        <dbReference type="Pfam" id="PF00501"/>
    </source>
</evidence>
<dbReference type="Gene3D" id="3.40.50.12780">
    <property type="entry name" value="N-terminal domain of ligase-like"/>
    <property type="match status" value="1"/>
</dbReference>
<dbReference type="Pfam" id="PF00501">
    <property type="entry name" value="AMP-binding"/>
    <property type="match status" value="1"/>
</dbReference>
<dbReference type="PANTHER" id="PTHR43272">
    <property type="entry name" value="LONG-CHAIN-FATTY-ACID--COA LIGASE"/>
    <property type="match status" value="1"/>
</dbReference>